<reference evidence="2 3" key="1">
    <citation type="submission" date="2016-06" db="EMBL/GenBank/DDBJ databases">
        <title>Draft genome sequence of Flavobacterium succinicans strain DD5b.</title>
        <authorList>
            <person name="Poehlein A."/>
            <person name="Daniel R."/>
            <person name="Simeonova D.D."/>
        </authorList>
    </citation>
    <scope>NUCLEOTIDE SEQUENCE [LARGE SCALE GENOMIC DNA]</scope>
    <source>
        <strain evidence="2 3">DD5b</strain>
    </source>
</reference>
<evidence type="ECO:0000313" key="3">
    <source>
        <dbReference type="Proteomes" id="UP000093807"/>
    </source>
</evidence>
<gene>
    <name evidence="2" type="ORF">FLB_17490</name>
</gene>
<keyword evidence="1" id="KW-0472">Membrane</keyword>
<keyword evidence="1" id="KW-1133">Transmembrane helix</keyword>
<dbReference type="RefSeq" id="WP_064715543.1">
    <property type="nucleotide sequence ID" value="NZ_JMTM01000046.1"/>
</dbReference>
<dbReference type="OrthoDB" id="1362378at2"/>
<dbReference type="PATRIC" id="fig|29536.5.peg.1832"/>
<feature type="transmembrane region" description="Helical" evidence="1">
    <location>
        <begin position="45"/>
        <end position="65"/>
    </location>
</feature>
<proteinExistence type="predicted"/>
<evidence type="ECO:0000256" key="1">
    <source>
        <dbReference type="SAM" id="Phobius"/>
    </source>
</evidence>
<evidence type="ECO:0000313" key="2">
    <source>
        <dbReference type="EMBL" id="OAZ04057.1"/>
    </source>
</evidence>
<organism evidence="2 3">
    <name type="scientific">Flavobacterium succinicans</name>
    <dbReference type="NCBI Taxonomy" id="29536"/>
    <lineage>
        <taxon>Bacteria</taxon>
        <taxon>Pseudomonadati</taxon>
        <taxon>Bacteroidota</taxon>
        <taxon>Flavobacteriia</taxon>
        <taxon>Flavobacteriales</taxon>
        <taxon>Flavobacteriaceae</taxon>
        <taxon>Flavobacterium</taxon>
    </lineage>
</organism>
<comment type="caution">
    <text evidence="2">The sequence shown here is derived from an EMBL/GenBank/DDBJ whole genome shotgun (WGS) entry which is preliminary data.</text>
</comment>
<dbReference type="EMBL" id="JMTM01000046">
    <property type="protein sequence ID" value="OAZ04057.1"/>
    <property type="molecule type" value="Genomic_DNA"/>
</dbReference>
<evidence type="ECO:0008006" key="4">
    <source>
        <dbReference type="Google" id="ProtNLM"/>
    </source>
</evidence>
<feature type="transmembrane region" description="Helical" evidence="1">
    <location>
        <begin position="71"/>
        <end position="90"/>
    </location>
</feature>
<accession>A0A199XRL0</accession>
<feature type="transmembrane region" description="Helical" evidence="1">
    <location>
        <begin position="6"/>
        <end position="24"/>
    </location>
</feature>
<keyword evidence="1" id="KW-0812">Transmembrane</keyword>
<name>A0A199XRL0_9FLAO</name>
<keyword evidence="3" id="KW-1185">Reference proteome</keyword>
<dbReference type="Proteomes" id="UP000093807">
    <property type="component" value="Unassembled WGS sequence"/>
</dbReference>
<dbReference type="AlphaFoldDB" id="A0A199XRL0"/>
<sequence length="91" mass="10063">MNKIDLLYGFLVGIAASLLGSFLFMTFFTDYEFIEGVQILKSQGYLGKLITVGSLLDLIAFGILLKTNKDLMARGVVFSVIILTIITLFCM</sequence>
<protein>
    <recommendedName>
        <fullName evidence="4">DoxX-like family protein</fullName>
    </recommendedName>
</protein>